<accession>A0A073HZ70</accession>
<gene>
    <name evidence="1" type="ORF">OXYTRIMIC_026</name>
</gene>
<dbReference type="GO" id="GO:0016301">
    <property type="term" value="F:kinase activity"/>
    <property type="evidence" value="ECO:0007669"/>
    <property type="project" value="UniProtKB-KW"/>
</dbReference>
<evidence type="ECO:0000313" key="1">
    <source>
        <dbReference type="EMBL" id="KEJ82501.1"/>
    </source>
</evidence>
<keyword evidence="1" id="KW-0418">Kinase</keyword>
<evidence type="ECO:0000313" key="2">
    <source>
        <dbReference type="Proteomes" id="UP000053232"/>
    </source>
</evidence>
<keyword evidence="1" id="KW-0808">Transferase</keyword>
<sequence length="86" mass="9815">MSVSHCQISGYEKELKVGQGLIKGVNIGVIKKTFRYQLGSGDVNHIMEMSEIYKKNQDLCVTDVTSKIQYRKLLQNRWKACVNQGH</sequence>
<dbReference type="Proteomes" id="UP000053232">
    <property type="component" value="Unassembled WGS sequence"/>
</dbReference>
<reference evidence="2" key="1">
    <citation type="journal article" date="2014" name="Cell">
        <title>The Architecture of a Scrambled Genome Reveals Massive Levels of Genomic Rearrangement during Development.</title>
        <authorList>
            <person name="Chen X."/>
            <person name="Bracht J.R."/>
            <person name="Goldman A.D."/>
            <person name="Dolzhenko E."/>
            <person name="Clay D.M."/>
            <person name="Swart E.C."/>
            <person name="Perlman D.H."/>
            <person name="Doak T.G."/>
            <person name="Stuart A."/>
            <person name="Amemiya C.T."/>
            <person name="Sebra R.P."/>
            <person name="Landweber L.F."/>
        </authorList>
    </citation>
    <scope>NUCLEOTIDE SEQUENCE [LARGE SCALE GENOMIC DNA]</scope>
    <source>
        <strain evidence="2">JRB310</strain>
    </source>
</reference>
<organism evidence="1 2">
    <name type="scientific">Oxytricha trifallax</name>
    <dbReference type="NCBI Taxonomy" id="1172189"/>
    <lineage>
        <taxon>Eukaryota</taxon>
        <taxon>Sar</taxon>
        <taxon>Alveolata</taxon>
        <taxon>Ciliophora</taxon>
        <taxon>Intramacronucleata</taxon>
        <taxon>Spirotrichea</taxon>
        <taxon>Stichotrichia</taxon>
        <taxon>Sporadotrichida</taxon>
        <taxon>Oxytrichidae</taxon>
        <taxon>Oxytrichinae</taxon>
        <taxon>Oxytricha</taxon>
    </lineage>
</organism>
<comment type="caution">
    <text evidence="1">The sequence shown here is derived from an EMBL/GenBank/DDBJ whole genome shotgun (WGS) entry which is preliminary data.</text>
</comment>
<keyword evidence="2" id="KW-1185">Reference proteome</keyword>
<protein>
    <submittedName>
        <fullName evidence="1">1-phosphatidylinositol-4-phosphate 5-kinase</fullName>
    </submittedName>
</protein>
<proteinExistence type="predicted"/>
<dbReference type="EMBL" id="ARYC01018088">
    <property type="protein sequence ID" value="KEJ82501.1"/>
    <property type="molecule type" value="Genomic_DNA"/>
</dbReference>
<dbReference type="AlphaFoldDB" id="A0A073HZ70"/>
<name>A0A073HZ70_9SPIT</name>